<dbReference type="Proteomes" id="UP000230069">
    <property type="component" value="Unassembled WGS sequence"/>
</dbReference>
<dbReference type="AlphaFoldDB" id="A0A2G5C1W9"/>
<organism evidence="1 2">
    <name type="scientific">Aquilegia coerulea</name>
    <name type="common">Rocky mountain columbine</name>
    <dbReference type="NCBI Taxonomy" id="218851"/>
    <lineage>
        <taxon>Eukaryota</taxon>
        <taxon>Viridiplantae</taxon>
        <taxon>Streptophyta</taxon>
        <taxon>Embryophyta</taxon>
        <taxon>Tracheophyta</taxon>
        <taxon>Spermatophyta</taxon>
        <taxon>Magnoliopsida</taxon>
        <taxon>Ranunculales</taxon>
        <taxon>Ranunculaceae</taxon>
        <taxon>Thalictroideae</taxon>
        <taxon>Aquilegia</taxon>
    </lineage>
</organism>
<evidence type="ECO:0000313" key="2">
    <source>
        <dbReference type="Proteomes" id="UP000230069"/>
    </source>
</evidence>
<dbReference type="InParanoid" id="A0A2G5C1W9"/>
<evidence type="ECO:0000313" key="1">
    <source>
        <dbReference type="EMBL" id="PIA25245.1"/>
    </source>
</evidence>
<keyword evidence="2" id="KW-1185">Reference proteome</keyword>
<reference evidence="1 2" key="1">
    <citation type="submission" date="2017-09" db="EMBL/GenBank/DDBJ databases">
        <title>WGS assembly of Aquilegia coerulea Goldsmith.</title>
        <authorList>
            <person name="Hodges S."/>
            <person name="Kramer E."/>
            <person name="Nordborg M."/>
            <person name="Tomkins J."/>
            <person name="Borevitz J."/>
            <person name="Derieg N."/>
            <person name="Yan J."/>
            <person name="Mihaltcheva S."/>
            <person name="Hayes R.D."/>
            <person name="Rokhsar D."/>
        </authorList>
    </citation>
    <scope>NUCLEOTIDE SEQUENCE [LARGE SCALE GENOMIC DNA]</scope>
    <source>
        <strain evidence="2">cv. Goldsmith</strain>
    </source>
</reference>
<gene>
    <name evidence="1" type="ORF">AQUCO_12100002v1</name>
</gene>
<accession>A0A2G5C1W9</accession>
<sequence>MEEFKQIDDDELKLAKQKELKVSTNVGEPKISKSVEDLKPFRNVDGFQFAKDVEELKLAFEDFKSKVRWDKLLLGYS</sequence>
<name>A0A2G5C1W9_AQUCA</name>
<protein>
    <submittedName>
        <fullName evidence="1">Uncharacterized protein</fullName>
    </submittedName>
</protein>
<dbReference type="EMBL" id="KZ305137">
    <property type="protein sequence ID" value="PIA25245.1"/>
    <property type="molecule type" value="Genomic_DNA"/>
</dbReference>
<proteinExistence type="predicted"/>